<evidence type="ECO:0000256" key="1">
    <source>
        <dbReference type="ARBA" id="ARBA00004123"/>
    </source>
</evidence>
<evidence type="ECO:0000256" key="11">
    <source>
        <dbReference type="ARBA" id="ARBA00023242"/>
    </source>
</evidence>
<dbReference type="Pfam" id="PF07002">
    <property type="entry name" value="Copine"/>
    <property type="match status" value="1"/>
</dbReference>
<dbReference type="CDD" id="cd04048">
    <property type="entry name" value="C2A_Copine"/>
    <property type="match status" value="1"/>
</dbReference>
<dbReference type="InterPro" id="IPR000008">
    <property type="entry name" value="C2_dom"/>
</dbReference>
<dbReference type="InterPro" id="IPR035892">
    <property type="entry name" value="C2_domain_sf"/>
</dbReference>
<dbReference type="PROSITE" id="PS50004">
    <property type="entry name" value="C2"/>
    <property type="match status" value="2"/>
</dbReference>
<evidence type="ECO:0000259" key="13">
    <source>
        <dbReference type="PROSITE" id="PS50004"/>
    </source>
</evidence>
<dbReference type="GO" id="GO:0005544">
    <property type="term" value="F:calcium-dependent phospholipid binding"/>
    <property type="evidence" value="ECO:0007669"/>
    <property type="project" value="InterPro"/>
</dbReference>
<keyword evidence="6" id="KW-0963">Cytoplasm</keyword>
<dbReference type="PANTHER" id="PTHR10857:SF106">
    <property type="entry name" value="C2 DOMAIN-CONTAINING PROTEIN"/>
    <property type="match status" value="1"/>
</dbReference>
<keyword evidence="11" id="KW-0539">Nucleus</keyword>
<dbReference type="SMART" id="SM00239">
    <property type="entry name" value="C2"/>
    <property type="match status" value="1"/>
</dbReference>
<evidence type="ECO:0000256" key="12">
    <source>
        <dbReference type="SAM" id="MobiDB-lite"/>
    </source>
</evidence>
<dbReference type="Pfam" id="PF00168">
    <property type="entry name" value="C2"/>
    <property type="match status" value="2"/>
</dbReference>
<feature type="domain" description="C2" evidence="13">
    <location>
        <begin position="107"/>
        <end position="234"/>
    </location>
</feature>
<evidence type="ECO:0000256" key="3">
    <source>
        <dbReference type="ARBA" id="ARBA00004496"/>
    </source>
</evidence>
<evidence type="ECO:0000256" key="5">
    <source>
        <dbReference type="ARBA" id="ARBA00022475"/>
    </source>
</evidence>
<keyword evidence="8" id="KW-0677">Repeat</keyword>
<dbReference type="SUPFAM" id="SSF49562">
    <property type="entry name" value="C2 domain (Calcium/lipid-binding domain, CaLB)"/>
    <property type="match status" value="2"/>
</dbReference>
<evidence type="ECO:0000256" key="6">
    <source>
        <dbReference type="ARBA" id="ARBA00022490"/>
    </source>
</evidence>
<dbReference type="InterPro" id="IPR037768">
    <property type="entry name" value="C2B_Copine"/>
</dbReference>
<feature type="domain" description="C2" evidence="13">
    <location>
        <begin position="1"/>
        <end position="97"/>
    </location>
</feature>
<dbReference type="InterPro" id="IPR045052">
    <property type="entry name" value="Copine"/>
</dbReference>
<evidence type="ECO:0000256" key="10">
    <source>
        <dbReference type="ARBA" id="ARBA00023136"/>
    </source>
</evidence>
<comment type="subcellular location">
    <subcellularLocation>
        <location evidence="2">Cell membrane</location>
    </subcellularLocation>
    <subcellularLocation>
        <location evidence="3">Cytoplasm</location>
    </subcellularLocation>
    <subcellularLocation>
        <location evidence="1">Nucleus</location>
    </subcellularLocation>
</comment>
<dbReference type="GO" id="GO:0005737">
    <property type="term" value="C:cytoplasm"/>
    <property type="evidence" value="ECO:0007669"/>
    <property type="project" value="UniProtKB-SubCell"/>
</dbReference>
<evidence type="ECO:0000256" key="4">
    <source>
        <dbReference type="ARBA" id="ARBA00009048"/>
    </source>
</evidence>
<comment type="similarity">
    <text evidence="4">Belongs to the copine family.</text>
</comment>
<keyword evidence="9" id="KW-0106">Calcium</keyword>
<dbReference type="CDD" id="cd04047">
    <property type="entry name" value="C2B_Copine"/>
    <property type="match status" value="1"/>
</dbReference>
<dbReference type="GO" id="GO:0005886">
    <property type="term" value="C:plasma membrane"/>
    <property type="evidence" value="ECO:0007669"/>
    <property type="project" value="UniProtKB-SubCell"/>
</dbReference>
<dbReference type="RefSeq" id="XP_004335144.1">
    <property type="nucleotide sequence ID" value="XM_004335096.1"/>
</dbReference>
<evidence type="ECO:0000256" key="8">
    <source>
        <dbReference type="ARBA" id="ARBA00022737"/>
    </source>
</evidence>
<dbReference type="Proteomes" id="UP000011083">
    <property type="component" value="Unassembled WGS sequence"/>
</dbReference>
<reference evidence="14 15" key="1">
    <citation type="journal article" date="2013" name="Genome Biol.">
        <title>Genome of Acanthamoeba castellanii highlights extensive lateral gene transfer and early evolution of tyrosine kinase signaling.</title>
        <authorList>
            <person name="Clarke M."/>
            <person name="Lohan A.J."/>
            <person name="Liu B."/>
            <person name="Lagkouvardos I."/>
            <person name="Roy S."/>
            <person name="Zafar N."/>
            <person name="Bertelli C."/>
            <person name="Schilde C."/>
            <person name="Kianianmomeni A."/>
            <person name="Burglin T.R."/>
            <person name="Frech C."/>
            <person name="Turcotte B."/>
            <person name="Kopec K.O."/>
            <person name="Synnott J.M."/>
            <person name="Choo C."/>
            <person name="Paponov I."/>
            <person name="Finkler A."/>
            <person name="Soon Heng Tan C."/>
            <person name="Hutchins A.P."/>
            <person name="Weinmeier T."/>
            <person name="Rattei T."/>
            <person name="Chu J.S."/>
            <person name="Gimenez G."/>
            <person name="Irimia M."/>
            <person name="Rigden D.J."/>
            <person name="Fitzpatrick D.A."/>
            <person name="Lorenzo-Morales J."/>
            <person name="Bateman A."/>
            <person name="Chiu C.H."/>
            <person name="Tang P."/>
            <person name="Hegemann P."/>
            <person name="Fromm H."/>
            <person name="Raoult D."/>
            <person name="Greub G."/>
            <person name="Miranda-Saavedra D."/>
            <person name="Chen N."/>
            <person name="Nash P."/>
            <person name="Ginger M.L."/>
            <person name="Horn M."/>
            <person name="Schaap P."/>
            <person name="Caler L."/>
            <person name="Loftus B."/>
        </authorList>
    </citation>
    <scope>NUCLEOTIDE SEQUENCE [LARGE SCALE GENOMIC DNA]</scope>
    <source>
        <strain evidence="14 15">Neff</strain>
    </source>
</reference>
<protein>
    <submittedName>
        <fullName evidence="14">Copine, putative</fullName>
    </submittedName>
</protein>
<name>L8GLR6_ACACF</name>
<dbReference type="KEGG" id="acan:ACA1_098280"/>
<dbReference type="InterPro" id="IPR036465">
    <property type="entry name" value="vWFA_dom_sf"/>
</dbReference>
<evidence type="ECO:0000313" key="14">
    <source>
        <dbReference type="EMBL" id="ELR13131.1"/>
    </source>
</evidence>
<keyword evidence="5" id="KW-1003">Cell membrane</keyword>
<keyword evidence="7" id="KW-0479">Metal-binding</keyword>
<dbReference type="GeneID" id="14913620"/>
<organism evidence="14 15">
    <name type="scientific">Acanthamoeba castellanii (strain ATCC 30010 / Neff)</name>
    <dbReference type="NCBI Taxonomy" id="1257118"/>
    <lineage>
        <taxon>Eukaryota</taxon>
        <taxon>Amoebozoa</taxon>
        <taxon>Discosea</taxon>
        <taxon>Longamoebia</taxon>
        <taxon>Centramoebida</taxon>
        <taxon>Acanthamoebidae</taxon>
        <taxon>Acanthamoeba</taxon>
    </lineage>
</organism>
<dbReference type="PANTHER" id="PTHR10857">
    <property type="entry name" value="COPINE"/>
    <property type="match status" value="1"/>
</dbReference>
<dbReference type="VEuPathDB" id="AmoebaDB:ACA1_098280"/>
<evidence type="ECO:0000256" key="7">
    <source>
        <dbReference type="ARBA" id="ARBA00022723"/>
    </source>
</evidence>
<dbReference type="FunFam" id="2.60.40.150:FF:000042">
    <property type="entry name" value="Copine 3"/>
    <property type="match status" value="1"/>
</dbReference>
<dbReference type="SUPFAM" id="SSF53300">
    <property type="entry name" value="vWA-like"/>
    <property type="match status" value="1"/>
</dbReference>
<gene>
    <name evidence="14" type="ORF">ACA1_098280</name>
</gene>
<evidence type="ECO:0000313" key="15">
    <source>
        <dbReference type="Proteomes" id="UP000011083"/>
    </source>
</evidence>
<evidence type="ECO:0000256" key="9">
    <source>
        <dbReference type="ARBA" id="ARBA00022837"/>
    </source>
</evidence>
<dbReference type="Gene3D" id="2.60.40.150">
    <property type="entry name" value="C2 domain"/>
    <property type="match status" value="2"/>
</dbReference>
<sequence>MMQGSAGMVEAPSREFNPATGGWREVGRTEWQKNQSNPNFAQVVPLDYWFEKAQKLRFDVYDVDKPHGSLSRQDNLGEAVINLGDILGSPGGVATRDLKNPDHPARRIGDIIVAAEEVNSEAANSIVTFRFTGSHLDKKDLFGKSDPWLEIHRNNIENGQWTLIHKTEVIKKTLDPAWCPFELDCSKLCQGDFNRQLLFKVYDWDADGSHDLIGLANATLNELLQGKRQLPLIEPDKQRKKKGYTNSGVLNIVQLDLRKNHSFLEYVAGGCQLRLAIAIDFTASNGDPTSARSLHYRDPSGQPNEYMKAIMAVGEILASYDQTSRFPTYGFGAKIPPTATTSHCFHVNMDPTNPECVGISNVIGAYTHSLSHVKLSGPTNFSPIIKQVAELARQTPPQQQVYWTLLMITDGAISDMDTTMAEIVNASDLPISLSLSAAFPPTTFLLRLACDSPHLNNP</sequence>
<dbReference type="GO" id="GO:0046872">
    <property type="term" value="F:metal ion binding"/>
    <property type="evidence" value="ECO:0007669"/>
    <property type="project" value="UniProtKB-KW"/>
</dbReference>
<proteinExistence type="inferred from homology"/>
<dbReference type="AlphaFoldDB" id="L8GLR6"/>
<dbReference type="OrthoDB" id="5855668at2759"/>
<feature type="region of interest" description="Disordered" evidence="12">
    <location>
        <begin position="1"/>
        <end position="21"/>
    </location>
</feature>
<dbReference type="InterPro" id="IPR010734">
    <property type="entry name" value="Copine_C"/>
</dbReference>
<dbReference type="GO" id="GO:0005634">
    <property type="term" value="C:nucleus"/>
    <property type="evidence" value="ECO:0007669"/>
    <property type="project" value="UniProtKB-SubCell"/>
</dbReference>
<keyword evidence="15" id="KW-1185">Reference proteome</keyword>
<dbReference type="EMBL" id="KB008103">
    <property type="protein sequence ID" value="ELR13131.1"/>
    <property type="molecule type" value="Genomic_DNA"/>
</dbReference>
<dbReference type="OMA" id="AHDSHSK"/>
<dbReference type="GO" id="GO:0071277">
    <property type="term" value="P:cellular response to calcium ion"/>
    <property type="evidence" value="ECO:0007669"/>
    <property type="project" value="TreeGrafter"/>
</dbReference>
<keyword evidence="10" id="KW-0472">Membrane</keyword>
<accession>L8GLR6</accession>
<evidence type="ECO:0000256" key="2">
    <source>
        <dbReference type="ARBA" id="ARBA00004236"/>
    </source>
</evidence>